<dbReference type="OMA" id="FMIVNMT"/>
<dbReference type="FunCoup" id="A9UT19">
    <property type="interactions" value="342"/>
</dbReference>
<dbReference type="AlphaFoldDB" id="A9UT19"/>
<feature type="transmembrane region" description="Helical" evidence="5">
    <location>
        <begin position="344"/>
        <end position="361"/>
    </location>
</feature>
<feature type="transmembrane region" description="Helical" evidence="5">
    <location>
        <begin position="81"/>
        <end position="101"/>
    </location>
</feature>
<dbReference type="InterPro" id="IPR020846">
    <property type="entry name" value="MFS_dom"/>
</dbReference>
<dbReference type="PANTHER" id="PTHR23510">
    <property type="entry name" value="INNER MEMBRANE TRANSPORT PROTEIN YAJR"/>
    <property type="match status" value="1"/>
</dbReference>
<reference evidence="7 8" key="1">
    <citation type="journal article" date="2008" name="Nature">
        <title>The genome of the choanoflagellate Monosiga brevicollis and the origin of metazoans.</title>
        <authorList>
            <consortium name="JGI Sequencing"/>
            <person name="King N."/>
            <person name="Westbrook M.J."/>
            <person name="Young S.L."/>
            <person name="Kuo A."/>
            <person name="Abedin M."/>
            <person name="Chapman J."/>
            <person name="Fairclough S."/>
            <person name="Hellsten U."/>
            <person name="Isogai Y."/>
            <person name="Letunic I."/>
            <person name="Marr M."/>
            <person name="Pincus D."/>
            <person name="Putnam N."/>
            <person name="Rokas A."/>
            <person name="Wright K.J."/>
            <person name="Zuzow R."/>
            <person name="Dirks W."/>
            <person name="Good M."/>
            <person name="Goodstein D."/>
            <person name="Lemons D."/>
            <person name="Li W."/>
            <person name="Lyons J.B."/>
            <person name="Morris A."/>
            <person name="Nichols S."/>
            <person name="Richter D.J."/>
            <person name="Salamov A."/>
            <person name="Bork P."/>
            <person name="Lim W.A."/>
            <person name="Manning G."/>
            <person name="Miller W.T."/>
            <person name="McGinnis W."/>
            <person name="Shapiro H."/>
            <person name="Tjian R."/>
            <person name="Grigoriev I.V."/>
            <person name="Rokhsar D."/>
        </authorList>
    </citation>
    <scope>NUCLEOTIDE SEQUENCE [LARGE SCALE GENOMIC DNA]</scope>
    <source>
        <strain evidence="8">MX1 / ATCC 50154</strain>
    </source>
</reference>
<evidence type="ECO:0000256" key="5">
    <source>
        <dbReference type="SAM" id="Phobius"/>
    </source>
</evidence>
<keyword evidence="3 5" id="KW-1133">Transmembrane helix</keyword>
<protein>
    <recommendedName>
        <fullName evidence="6">Major facilitator superfamily (MFS) profile domain-containing protein</fullName>
    </recommendedName>
</protein>
<sequence>MRFQQRTFSVCGGYHHTNSMAAPLEATQRAELLIKLGMTQKQRDQSCLCLCVIWFFAGVEYAIILPTLWLYLQDLGMAKHWYLGLVLSVFSIANVCASPIFGSIADRGYIKEVLILASFFMILGNLFYFVADDGLVVLEARFLTGFGAGAASVAFAYLARVTTLAERTKVIGTTVATRQLGLLIGPALNFGTEHLHARLSHLITITPLNIPGLLMTGFWLIAALVTVFMFKDIPPALASAEDEEEEASSDSKASLVLPRQAAGSEPSLVLDEPDETAPLISIQQSAPQLGRRAPPKSIWAEYTQLPVLAIFVISFLCIFNQLALETWVTPFTNKYFGWRETANSIMYMIIGFVAIMGFLIVRRMAHQGASDRALMLIGLILEAIGYSLHTQYTCTLLCQPLRPHGGFKRKRLSSAS</sequence>
<dbReference type="RefSeq" id="XP_001743841.1">
    <property type="nucleotide sequence ID" value="XM_001743789.1"/>
</dbReference>
<feature type="transmembrane region" description="Helical" evidence="5">
    <location>
        <begin position="47"/>
        <end position="69"/>
    </location>
</feature>
<keyword evidence="2 5" id="KW-0812">Transmembrane</keyword>
<dbReference type="PANTHER" id="PTHR23510:SF16">
    <property type="entry name" value="MAJOR FACILITATOR SUPERFAMILY (MFS) PROFILE DOMAIN-CONTAINING PROTEIN"/>
    <property type="match status" value="1"/>
</dbReference>
<dbReference type="PROSITE" id="PS50850">
    <property type="entry name" value="MFS"/>
    <property type="match status" value="1"/>
</dbReference>
<feature type="transmembrane region" description="Helical" evidence="5">
    <location>
        <begin position="142"/>
        <end position="159"/>
    </location>
</feature>
<dbReference type="SUPFAM" id="SSF103473">
    <property type="entry name" value="MFS general substrate transporter"/>
    <property type="match status" value="1"/>
</dbReference>
<keyword evidence="8" id="KW-1185">Reference proteome</keyword>
<dbReference type="KEGG" id="mbr:MONBRDRAFT_23323"/>
<dbReference type="InterPro" id="IPR051068">
    <property type="entry name" value="MFS_Domain-Containing_Protein"/>
</dbReference>
<dbReference type="InParanoid" id="A9UT19"/>
<dbReference type="GeneID" id="5889218"/>
<evidence type="ECO:0000256" key="2">
    <source>
        <dbReference type="ARBA" id="ARBA00022692"/>
    </source>
</evidence>
<dbReference type="GO" id="GO:0016020">
    <property type="term" value="C:membrane"/>
    <property type="evidence" value="ECO:0000318"/>
    <property type="project" value="GO_Central"/>
</dbReference>
<dbReference type="GO" id="GO:0022857">
    <property type="term" value="F:transmembrane transporter activity"/>
    <property type="evidence" value="ECO:0000318"/>
    <property type="project" value="GO_Central"/>
</dbReference>
<organism evidence="7 8">
    <name type="scientific">Monosiga brevicollis</name>
    <name type="common">Choanoflagellate</name>
    <dbReference type="NCBI Taxonomy" id="81824"/>
    <lineage>
        <taxon>Eukaryota</taxon>
        <taxon>Choanoflagellata</taxon>
        <taxon>Craspedida</taxon>
        <taxon>Salpingoecidae</taxon>
        <taxon>Monosiga</taxon>
    </lineage>
</organism>
<feature type="transmembrane region" description="Helical" evidence="5">
    <location>
        <begin position="305"/>
        <end position="324"/>
    </location>
</feature>
<proteinExistence type="predicted"/>
<dbReference type="InterPro" id="IPR036259">
    <property type="entry name" value="MFS_trans_sf"/>
</dbReference>
<dbReference type="Pfam" id="PF07690">
    <property type="entry name" value="MFS_1"/>
    <property type="match status" value="1"/>
</dbReference>
<dbReference type="Gene3D" id="1.20.1250.20">
    <property type="entry name" value="MFS general substrate transporter like domains"/>
    <property type="match status" value="1"/>
</dbReference>
<feature type="domain" description="Major facilitator superfamily (MFS) profile" evidence="6">
    <location>
        <begin position="46"/>
        <end position="416"/>
    </location>
</feature>
<evidence type="ECO:0000259" key="6">
    <source>
        <dbReference type="PROSITE" id="PS50850"/>
    </source>
</evidence>
<dbReference type="InterPro" id="IPR011701">
    <property type="entry name" value="MFS"/>
</dbReference>
<evidence type="ECO:0000313" key="7">
    <source>
        <dbReference type="EMBL" id="EDQ91419.1"/>
    </source>
</evidence>
<evidence type="ECO:0000256" key="1">
    <source>
        <dbReference type="ARBA" id="ARBA00004141"/>
    </source>
</evidence>
<accession>A9UT19</accession>
<comment type="subcellular location">
    <subcellularLocation>
        <location evidence="1">Membrane</location>
        <topology evidence="1">Multi-pass membrane protein</topology>
    </subcellularLocation>
</comment>
<dbReference type="InterPro" id="IPR001958">
    <property type="entry name" value="Tet-R_TetA/multi-R_MdtG-like"/>
</dbReference>
<evidence type="ECO:0000256" key="4">
    <source>
        <dbReference type="ARBA" id="ARBA00023136"/>
    </source>
</evidence>
<dbReference type="PRINTS" id="PR01035">
    <property type="entry name" value="TCRTETA"/>
</dbReference>
<dbReference type="eggNOG" id="KOG2325">
    <property type="taxonomic scope" value="Eukaryota"/>
</dbReference>
<gene>
    <name evidence="7" type="ORF">MONBRDRAFT_23323</name>
</gene>
<dbReference type="Proteomes" id="UP000001357">
    <property type="component" value="Unassembled WGS sequence"/>
</dbReference>
<dbReference type="EMBL" id="CH991545">
    <property type="protein sequence ID" value="EDQ91419.1"/>
    <property type="molecule type" value="Genomic_DNA"/>
</dbReference>
<keyword evidence="4 5" id="KW-0472">Membrane</keyword>
<feature type="transmembrane region" description="Helical" evidence="5">
    <location>
        <begin position="113"/>
        <end position="130"/>
    </location>
</feature>
<evidence type="ECO:0000256" key="3">
    <source>
        <dbReference type="ARBA" id="ARBA00022989"/>
    </source>
</evidence>
<feature type="transmembrane region" description="Helical" evidence="5">
    <location>
        <begin position="210"/>
        <end position="230"/>
    </location>
</feature>
<name>A9UT19_MONBE</name>
<evidence type="ECO:0000313" key="8">
    <source>
        <dbReference type="Proteomes" id="UP000001357"/>
    </source>
</evidence>